<dbReference type="InterPro" id="IPR040366">
    <property type="entry name" value="Nab2/ZC3H14"/>
</dbReference>
<feature type="compositionally biased region" description="Polar residues" evidence="9">
    <location>
        <begin position="464"/>
        <end position="478"/>
    </location>
</feature>
<keyword evidence="3 8" id="KW-0479">Metal-binding</keyword>
<keyword evidence="5 8" id="KW-0863">Zinc-finger</keyword>
<sequence>MPPRKQANQKAAVQTQSASASIQISDTSLLGLPNANDETMNKIKSEVSTQLSVKHNMVGADAIVEQEQCQFILELIDFHQLFIQDDVNELKYSYILTLVKEDIQRSELISQLQELFGEGTKSFVDWLFTDIAPKYSAQVAKQASLIDEFNDQNNDFNEELRQMEQQQRLSSLVGAKGESIDKKADITNIAGAGGKLMMRACQDATNSTTKVNGDKPQINQQQQAPKRIINLERDKNDIRSSNTEGNATTTGDVFDRLKKRPLGDRQSAHLDMDLESLIKKEGIKKAGYGGNNREEDIHKRIKKGHVGKPNQRPLEEVKIDPSSTLIDLNQHKNNIRLRQQEIQEQDEKKRIRCRHFPNCKNTDEECPYHHPKELCEFFPKCTFGEKCLNLHPDIECKFGLNCTRQNCSYKHPKGRALGGGMNSAALQKTLGLLMMAGMGVMGGKPKSKKYKQGQESGNPDGDVGQSNDQATVDNAEAQ</sequence>
<keyword evidence="6 8" id="KW-0862">Zinc</keyword>
<dbReference type="GO" id="GO:0008143">
    <property type="term" value="F:poly(A) binding"/>
    <property type="evidence" value="ECO:0007669"/>
    <property type="project" value="InterPro"/>
</dbReference>
<feature type="zinc finger region" description="C3H1-type" evidence="8">
    <location>
        <begin position="374"/>
        <end position="394"/>
    </location>
</feature>
<evidence type="ECO:0000256" key="5">
    <source>
        <dbReference type="ARBA" id="ARBA00022771"/>
    </source>
</evidence>
<keyword evidence="7" id="KW-0539">Nucleus</keyword>
<dbReference type="Proteomes" id="UP000039865">
    <property type="component" value="Unassembled WGS sequence"/>
</dbReference>
<dbReference type="AlphaFoldDB" id="A0A078A2A2"/>
<evidence type="ECO:0000256" key="3">
    <source>
        <dbReference type="ARBA" id="ARBA00022723"/>
    </source>
</evidence>
<feature type="region of interest" description="Disordered" evidence="9">
    <location>
        <begin position="442"/>
        <end position="478"/>
    </location>
</feature>
<evidence type="ECO:0000256" key="2">
    <source>
        <dbReference type="ARBA" id="ARBA00008423"/>
    </source>
</evidence>
<dbReference type="InterPro" id="IPR000571">
    <property type="entry name" value="Znf_CCCH"/>
</dbReference>
<keyword evidence="12" id="KW-1185">Reference proteome</keyword>
<dbReference type="PROSITE" id="PS50103">
    <property type="entry name" value="ZF_C3H1"/>
    <property type="match status" value="2"/>
</dbReference>
<dbReference type="OrthoDB" id="5589010at2759"/>
<evidence type="ECO:0000259" key="10">
    <source>
        <dbReference type="PROSITE" id="PS50103"/>
    </source>
</evidence>
<evidence type="ECO:0000256" key="4">
    <source>
        <dbReference type="ARBA" id="ARBA00022737"/>
    </source>
</evidence>
<comment type="similarity">
    <text evidence="2">Belongs to the ZC3H14 family.</text>
</comment>
<evidence type="ECO:0000313" key="12">
    <source>
        <dbReference type="Proteomes" id="UP000039865"/>
    </source>
</evidence>
<feature type="domain" description="C3H1-type" evidence="10">
    <location>
        <begin position="374"/>
        <end position="394"/>
    </location>
</feature>
<dbReference type="Gene3D" id="4.10.1000.30">
    <property type="match status" value="1"/>
</dbReference>
<keyword evidence="4" id="KW-0677">Repeat</keyword>
<accession>A0A078A2A2</accession>
<proteinExistence type="inferred from homology"/>
<reference evidence="11 12" key="1">
    <citation type="submission" date="2014-06" db="EMBL/GenBank/DDBJ databases">
        <authorList>
            <person name="Swart Estienne"/>
        </authorList>
    </citation>
    <scope>NUCLEOTIDE SEQUENCE [LARGE SCALE GENOMIC DNA]</scope>
    <source>
        <strain evidence="11 12">130c</strain>
    </source>
</reference>
<feature type="domain" description="C3H1-type" evidence="10">
    <location>
        <begin position="347"/>
        <end position="373"/>
    </location>
</feature>
<dbReference type="GO" id="GO:0008270">
    <property type="term" value="F:zinc ion binding"/>
    <property type="evidence" value="ECO:0007669"/>
    <property type="project" value="UniProtKB-KW"/>
</dbReference>
<comment type="subcellular location">
    <subcellularLocation>
        <location evidence="1">Nucleus</location>
    </subcellularLocation>
</comment>
<dbReference type="GO" id="GO:0005634">
    <property type="term" value="C:nucleus"/>
    <property type="evidence" value="ECO:0007669"/>
    <property type="project" value="UniProtKB-SubCell"/>
</dbReference>
<evidence type="ECO:0000256" key="6">
    <source>
        <dbReference type="ARBA" id="ARBA00022833"/>
    </source>
</evidence>
<feature type="zinc finger region" description="C3H1-type" evidence="8">
    <location>
        <begin position="347"/>
        <end position="373"/>
    </location>
</feature>
<dbReference type="Pfam" id="PF14608">
    <property type="entry name" value="zf-CCCH_2"/>
    <property type="match status" value="3"/>
</dbReference>
<evidence type="ECO:0000313" key="11">
    <source>
        <dbReference type="EMBL" id="CDW76331.1"/>
    </source>
</evidence>
<organism evidence="11 12">
    <name type="scientific">Stylonychia lemnae</name>
    <name type="common">Ciliate</name>
    <dbReference type="NCBI Taxonomy" id="5949"/>
    <lineage>
        <taxon>Eukaryota</taxon>
        <taxon>Sar</taxon>
        <taxon>Alveolata</taxon>
        <taxon>Ciliophora</taxon>
        <taxon>Intramacronucleata</taxon>
        <taxon>Spirotrichea</taxon>
        <taxon>Stichotrichia</taxon>
        <taxon>Sporadotrichida</taxon>
        <taxon>Oxytrichidae</taxon>
        <taxon>Stylonychinae</taxon>
        <taxon>Stylonychia</taxon>
    </lineage>
</organism>
<dbReference type="GO" id="GO:0043488">
    <property type="term" value="P:regulation of mRNA stability"/>
    <property type="evidence" value="ECO:0007669"/>
    <property type="project" value="InterPro"/>
</dbReference>
<dbReference type="InParanoid" id="A0A078A2A2"/>
<gene>
    <name evidence="11" type="primary">Contig4552.g4858</name>
    <name evidence="11" type="ORF">STYLEM_5331</name>
</gene>
<dbReference type="PANTHER" id="PTHR14738">
    <property type="entry name" value="ZINC FINGER CCCH DOMAIN-CONTAINING PROTEIN 14"/>
    <property type="match status" value="1"/>
</dbReference>
<protein>
    <submittedName>
        <fullName evidence="11">Zinc finger ccch domain-containing protein 14</fullName>
    </submittedName>
</protein>
<dbReference type="GO" id="GO:0005737">
    <property type="term" value="C:cytoplasm"/>
    <property type="evidence" value="ECO:0007669"/>
    <property type="project" value="TreeGrafter"/>
</dbReference>
<evidence type="ECO:0000256" key="7">
    <source>
        <dbReference type="ARBA" id="ARBA00023242"/>
    </source>
</evidence>
<name>A0A078A2A2_STYLE</name>
<evidence type="ECO:0000256" key="1">
    <source>
        <dbReference type="ARBA" id="ARBA00004123"/>
    </source>
</evidence>
<evidence type="ECO:0000256" key="9">
    <source>
        <dbReference type="SAM" id="MobiDB-lite"/>
    </source>
</evidence>
<evidence type="ECO:0000256" key="8">
    <source>
        <dbReference type="PROSITE-ProRule" id="PRU00723"/>
    </source>
</evidence>
<dbReference type="PANTHER" id="PTHR14738:SF29">
    <property type="entry name" value="ZINC FINGER CCCH DOMAIN-CONTAINING PROTEIN 14"/>
    <property type="match status" value="1"/>
</dbReference>
<dbReference type="EMBL" id="CCKQ01005176">
    <property type="protein sequence ID" value="CDW76331.1"/>
    <property type="molecule type" value="Genomic_DNA"/>
</dbReference>